<sequence length="268" mass="31326">MDINKEIKKLESVYKEKPQRVFSMYLNTDPSDPEQQGGEWKIHLKNGLSNFENYMKEDGDSDEKRNYWAVKEKVENYIKENEQSLAKSVVIFATGDDSVWFAEKFQMPVTTEFNWEESANIAQLKEMFESFPQTGIILTQKNSIKILDTELGTLKETKLYELDLDTEDWREHDGPPRGHAALGPGGKNTQKEQFEARFDENRYRWYKSIAATLDKLAKNKNWSRIFIVGDKDEAQDLEDNMNKKVDEVVPKNMLEHEEMKIINKVILN</sequence>
<feature type="region of interest" description="Disordered" evidence="1">
    <location>
        <begin position="169"/>
        <end position="190"/>
    </location>
</feature>
<evidence type="ECO:0000256" key="1">
    <source>
        <dbReference type="SAM" id="MobiDB-lite"/>
    </source>
</evidence>
<dbReference type="OrthoDB" id="5241360at2"/>
<dbReference type="Proteomes" id="UP000184184">
    <property type="component" value="Unassembled WGS sequence"/>
</dbReference>
<dbReference type="AlphaFoldDB" id="A0A1M7IH35"/>
<evidence type="ECO:0008006" key="4">
    <source>
        <dbReference type="Google" id="ProtNLM"/>
    </source>
</evidence>
<protein>
    <recommendedName>
        <fullName evidence="4">Protein required for attachment to host cells</fullName>
    </recommendedName>
</protein>
<dbReference type="InterPro" id="IPR040983">
    <property type="entry name" value="Bact_RF_family5"/>
</dbReference>
<dbReference type="EMBL" id="FRCZ01000001">
    <property type="protein sequence ID" value="SHM39727.1"/>
    <property type="molecule type" value="Genomic_DNA"/>
</dbReference>
<name>A0A1M7IH35_9BACI</name>
<keyword evidence="3" id="KW-1185">Reference proteome</keyword>
<organism evidence="2 3">
    <name type="scientific">Gracilibacillus kekensis</name>
    <dbReference type="NCBI Taxonomy" id="1027249"/>
    <lineage>
        <taxon>Bacteria</taxon>
        <taxon>Bacillati</taxon>
        <taxon>Bacillota</taxon>
        <taxon>Bacilli</taxon>
        <taxon>Bacillales</taxon>
        <taxon>Bacillaceae</taxon>
        <taxon>Gracilibacillus</taxon>
    </lineage>
</organism>
<dbReference type="RefSeq" id="WP_073198554.1">
    <property type="nucleotide sequence ID" value="NZ_FRCZ01000001.1"/>
</dbReference>
<proteinExistence type="predicted"/>
<reference evidence="2 3" key="1">
    <citation type="submission" date="2016-11" db="EMBL/GenBank/DDBJ databases">
        <authorList>
            <person name="Jaros S."/>
            <person name="Januszkiewicz K."/>
            <person name="Wedrychowicz H."/>
        </authorList>
    </citation>
    <scope>NUCLEOTIDE SEQUENCE [LARGE SCALE GENOMIC DNA]</scope>
    <source>
        <strain evidence="2 3">CGMCC 1.10681</strain>
    </source>
</reference>
<gene>
    <name evidence="2" type="ORF">SAMN05216179_0044</name>
</gene>
<dbReference type="STRING" id="1027249.SAMN05216179_0044"/>
<dbReference type="Pfam" id="PF18846">
    <property type="entry name" value="baeRF_family5"/>
    <property type="match status" value="1"/>
</dbReference>
<accession>A0A1M7IH35</accession>
<evidence type="ECO:0000313" key="2">
    <source>
        <dbReference type="EMBL" id="SHM39727.1"/>
    </source>
</evidence>
<evidence type="ECO:0000313" key="3">
    <source>
        <dbReference type="Proteomes" id="UP000184184"/>
    </source>
</evidence>